<dbReference type="Gene3D" id="2.60.120.1440">
    <property type="match status" value="1"/>
</dbReference>
<dbReference type="Gene3D" id="3.55.50.30">
    <property type="match status" value="1"/>
</dbReference>
<sequence>MPEHRPSPLDQEANRWLTHLHSGRAREQDHRDLDRWRRRSPAHEAAYQRAETLWRQLGALTAEQVSTDIRPPDNREAAPPSRHPRAFPLALAAAVMLALVVLGQSPWRQWQADLRTAAGEQLSLDLADGSHLVLNGNSAANWHLDADSRRMELLRGEALFQVAADHQRPFTVQAGDARIRVTGTRFNVTRDGDDVLLTVIEGQVVASGPKRRETLTPGQAVRWKDGGLRTPIAVDAAQAEAWTRGRLIVRDLPLEAVARRLERYQDTPIWVLGDARHRRVSGVFDTADPAAMLTALAASLSIHQYRLPGLIILR</sequence>
<dbReference type="Proteomes" id="UP000771797">
    <property type="component" value="Unassembled WGS sequence"/>
</dbReference>
<evidence type="ECO:0000256" key="1">
    <source>
        <dbReference type="SAM" id="MobiDB-lite"/>
    </source>
</evidence>
<dbReference type="InterPro" id="IPR012373">
    <property type="entry name" value="Ferrdict_sens_TM"/>
</dbReference>
<gene>
    <name evidence="4" type="ORF">A6D6_03779</name>
</gene>
<feature type="compositionally biased region" description="Basic and acidic residues" evidence="1">
    <location>
        <begin position="24"/>
        <end position="35"/>
    </location>
</feature>
<dbReference type="Pfam" id="PF04773">
    <property type="entry name" value="FecR"/>
    <property type="match status" value="1"/>
</dbReference>
<evidence type="ECO:0000313" key="5">
    <source>
        <dbReference type="Proteomes" id="UP000771797"/>
    </source>
</evidence>
<dbReference type="EMBL" id="AQPF01000054">
    <property type="protein sequence ID" value="KAF0803198.1"/>
    <property type="molecule type" value="Genomic_DNA"/>
</dbReference>
<dbReference type="PIRSF" id="PIRSF018266">
    <property type="entry name" value="FecR"/>
    <property type="match status" value="1"/>
</dbReference>
<proteinExistence type="predicted"/>
<dbReference type="PANTHER" id="PTHR30273:SF2">
    <property type="entry name" value="PROTEIN FECR"/>
    <property type="match status" value="1"/>
</dbReference>
<comment type="caution">
    <text evidence="4">The sequence shown here is derived from an EMBL/GenBank/DDBJ whole genome shotgun (WGS) entry which is preliminary data.</text>
</comment>
<dbReference type="PANTHER" id="PTHR30273">
    <property type="entry name" value="PERIPLASMIC SIGNAL SENSOR AND SIGMA FACTOR ACTIVATOR FECR-RELATED"/>
    <property type="match status" value="1"/>
</dbReference>
<dbReference type="InterPro" id="IPR032623">
    <property type="entry name" value="FecR_N"/>
</dbReference>
<feature type="domain" description="FecR protein" evidence="2">
    <location>
        <begin position="113"/>
        <end position="204"/>
    </location>
</feature>
<dbReference type="InterPro" id="IPR006860">
    <property type="entry name" value="FecR"/>
</dbReference>
<evidence type="ECO:0000259" key="2">
    <source>
        <dbReference type="Pfam" id="PF04773"/>
    </source>
</evidence>
<protein>
    <submittedName>
        <fullName evidence="4">FecR family anti-sigma factor protein</fullName>
    </submittedName>
</protein>
<feature type="region of interest" description="Disordered" evidence="1">
    <location>
        <begin position="20"/>
        <end position="41"/>
    </location>
</feature>
<reference evidence="4 5" key="1">
    <citation type="submission" date="2012-09" db="EMBL/GenBank/DDBJ databases">
        <title>Genome Sequence of alkane-degrading Bacterium Alcanivorax sp. 6-D-6.</title>
        <authorList>
            <person name="Lai Q."/>
            <person name="Shao Z."/>
        </authorList>
    </citation>
    <scope>NUCLEOTIDE SEQUENCE [LARGE SCALE GENOMIC DNA]</scope>
    <source>
        <strain evidence="4 5">6-D-6</strain>
    </source>
</reference>
<evidence type="ECO:0000313" key="4">
    <source>
        <dbReference type="EMBL" id="KAF0803198.1"/>
    </source>
</evidence>
<dbReference type="Pfam" id="PF16220">
    <property type="entry name" value="DUF4880"/>
    <property type="match status" value="1"/>
</dbReference>
<name>A0ABQ6Y3C4_9GAMM</name>
<organism evidence="4 5">
    <name type="scientific">Alcanivorax xiamenensis</name>
    <dbReference type="NCBI Taxonomy" id="1177156"/>
    <lineage>
        <taxon>Bacteria</taxon>
        <taxon>Pseudomonadati</taxon>
        <taxon>Pseudomonadota</taxon>
        <taxon>Gammaproteobacteria</taxon>
        <taxon>Oceanospirillales</taxon>
        <taxon>Alcanivoracaceae</taxon>
        <taxon>Alcanivorax</taxon>
    </lineage>
</organism>
<keyword evidence="5" id="KW-1185">Reference proteome</keyword>
<accession>A0ABQ6Y3C4</accession>
<feature type="domain" description="FecR N-terminal" evidence="3">
    <location>
        <begin position="11"/>
        <end position="53"/>
    </location>
</feature>
<evidence type="ECO:0000259" key="3">
    <source>
        <dbReference type="Pfam" id="PF16220"/>
    </source>
</evidence>